<evidence type="ECO:0000256" key="6">
    <source>
        <dbReference type="ARBA" id="ARBA00022842"/>
    </source>
</evidence>
<evidence type="ECO:0000256" key="5">
    <source>
        <dbReference type="ARBA" id="ARBA00022679"/>
    </source>
</evidence>
<dbReference type="Gene3D" id="3.90.550.10">
    <property type="entry name" value="Spore Coat Polysaccharide Biosynthesis Protein SpsA, Chain A"/>
    <property type="match status" value="1"/>
</dbReference>
<dbReference type="EC" id="2.4.1.266" evidence="7"/>
<dbReference type="PANTHER" id="PTHR48090:SF10">
    <property type="entry name" value="GLUCOSYL-3-PHOSPHOGLYCERATE SYNTHASE"/>
    <property type="match status" value="1"/>
</dbReference>
<evidence type="ECO:0000256" key="8">
    <source>
        <dbReference type="ARBA" id="ARBA00040894"/>
    </source>
</evidence>
<evidence type="ECO:0000256" key="4">
    <source>
        <dbReference type="ARBA" id="ARBA00022676"/>
    </source>
</evidence>
<comment type="catalytic activity">
    <reaction evidence="9">
        <text>(2R)-3-phosphoglycerate + UDP-alpha-D-glucose = (2R)-2-O-(alpha-D-glucopyranosyl)-3-phospho-glycerate + UDP + H(+)</text>
        <dbReference type="Rhea" id="RHEA:31319"/>
        <dbReference type="ChEBI" id="CHEBI:15378"/>
        <dbReference type="ChEBI" id="CHEBI:58223"/>
        <dbReference type="ChEBI" id="CHEBI:58272"/>
        <dbReference type="ChEBI" id="CHEBI:58885"/>
        <dbReference type="ChEBI" id="CHEBI:62600"/>
        <dbReference type="EC" id="2.4.1.266"/>
    </reaction>
    <physiologicalReaction direction="left-to-right" evidence="9">
        <dbReference type="Rhea" id="RHEA:31320"/>
    </physiologicalReaction>
</comment>
<keyword evidence="6" id="KW-0460">Magnesium</keyword>
<evidence type="ECO:0000313" key="14">
    <source>
        <dbReference type="Proteomes" id="UP001500908"/>
    </source>
</evidence>
<keyword evidence="4" id="KW-0328">Glycosyltransferase</keyword>
<dbReference type="InterPro" id="IPR050256">
    <property type="entry name" value="Glycosyltransferase_2"/>
</dbReference>
<dbReference type="NCBIfam" id="NF010496">
    <property type="entry name" value="PRK13915.1"/>
    <property type="match status" value="1"/>
</dbReference>
<evidence type="ECO:0000259" key="12">
    <source>
        <dbReference type="Pfam" id="PF00535"/>
    </source>
</evidence>
<evidence type="ECO:0000256" key="2">
    <source>
        <dbReference type="ARBA" id="ARBA00001946"/>
    </source>
</evidence>
<comment type="caution">
    <text evidence="13">The sequence shown here is derived from an EMBL/GenBank/DDBJ whole genome shotgun (WGS) entry which is preliminary data.</text>
</comment>
<name>A0ABP7FRA2_9ACTN</name>
<protein>
    <recommendedName>
        <fullName evidence="8">Glucosyl-3-phosphoglycerate synthase</fullName>
        <ecNumber evidence="7">2.4.1.266</ecNumber>
    </recommendedName>
</protein>
<organism evidence="13 14">
    <name type="scientific">Salinactinospora qingdaonensis</name>
    <dbReference type="NCBI Taxonomy" id="702744"/>
    <lineage>
        <taxon>Bacteria</taxon>
        <taxon>Bacillati</taxon>
        <taxon>Actinomycetota</taxon>
        <taxon>Actinomycetes</taxon>
        <taxon>Streptosporangiales</taxon>
        <taxon>Nocardiopsidaceae</taxon>
        <taxon>Salinactinospora</taxon>
    </lineage>
</organism>
<dbReference type="InterPro" id="IPR001173">
    <property type="entry name" value="Glyco_trans_2-like"/>
</dbReference>
<accession>A0ABP7FRA2</accession>
<proteinExistence type="inferred from homology"/>
<dbReference type="SUPFAM" id="SSF53448">
    <property type="entry name" value="Nucleotide-diphospho-sugar transferases"/>
    <property type="match status" value="1"/>
</dbReference>
<feature type="region of interest" description="Disordered" evidence="11">
    <location>
        <begin position="306"/>
        <end position="332"/>
    </location>
</feature>
<evidence type="ECO:0000256" key="1">
    <source>
        <dbReference type="ARBA" id="ARBA00001936"/>
    </source>
</evidence>
<keyword evidence="5" id="KW-0808">Transferase</keyword>
<evidence type="ECO:0000313" key="13">
    <source>
        <dbReference type="EMBL" id="GAA3744202.1"/>
    </source>
</evidence>
<comment type="similarity">
    <text evidence="3">Belongs to the glycosyltransferase 2 family.</text>
</comment>
<keyword evidence="14" id="KW-1185">Reference proteome</keyword>
<comment type="cofactor">
    <cofactor evidence="1">
        <name>Mn(2+)</name>
        <dbReference type="ChEBI" id="CHEBI:29035"/>
    </cofactor>
</comment>
<sequence length="332" mass="35906">MSGGWFERRTRAWSDWTVEQLVKAKQQADVSVSLVIPARDEAATVGGIVSRVHTDLVVGAPLLDEIIVMDSDSSDATAERAAHAGATVHRVADVRPDVGHHRGKGEAMWKSLFVASGEIIAFMDADLVEWDTHFVTGILGPLLTDRDVALVKGFYDRLLDQSGQVHTAGTTYEGGRVTELVARPTIALRWPELASVIQPLSGEWAVRRSLFEALPVPTGYGVEFGVLVDTYLRAGMDAIAQVDLGRRAHRHQPLRDLGAMATELLAVADRRAGVSTHPEAVEVRQFGTGEQRRYPITTMLSIAERPPAGRLAAPPSQTSCPPPAQSGAPDRC</sequence>
<dbReference type="Pfam" id="PF00535">
    <property type="entry name" value="Glycos_transf_2"/>
    <property type="match status" value="1"/>
</dbReference>
<reference evidence="14" key="1">
    <citation type="journal article" date="2019" name="Int. J. Syst. Evol. Microbiol.">
        <title>The Global Catalogue of Microorganisms (GCM) 10K type strain sequencing project: providing services to taxonomists for standard genome sequencing and annotation.</title>
        <authorList>
            <consortium name="The Broad Institute Genomics Platform"/>
            <consortium name="The Broad Institute Genome Sequencing Center for Infectious Disease"/>
            <person name="Wu L."/>
            <person name="Ma J."/>
        </authorList>
    </citation>
    <scope>NUCLEOTIDE SEQUENCE [LARGE SCALE GENOMIC DNA]</scope>
    <source>
        <strain evidence="14">JCM 17137</strain>
    </source>
</reference>
<evidence type="ECO:0000256" key="10">
    <source>
        <dbReference type="ARBA" id="ARBA00048997"/>
    </source>
</evidence>
<dbReference type="PANTHER" id="PTHR48090">
    <property type="entry name" value="UNDECAPRENYL-PHOSPHATE 4-DEOXY-4-FORMAMIDO-L-ARABINOSE TRANSFERASE-RELATED"/>
    <property type="match status" value="1"/>
</dbReference>
<dbReference type="InterPro" id="IPR029044">
    <property type="entry name" value="Nucleotide-diphossugar_trans"/>
</dbReference>
<comment type="catalytic activity">
    <reaction evidence="10">
        <text>an NDP-alpha-D-glucose + (2R)-3-phosphoglycerate = (2R)-2-O-(alpha-D-glucopyranosyl)-3-phospho-glycerate + a ribonucleoside 5'-diphosphate + H(+)</text>
        <dbReference type="Rhea" id="RHEA:47244"/>
        <dbReference type="ChEBI" id="CHEBI:15378"/>
        <dbReference type="ChEBI" id="CHEBI:57930"/>
        <dbReference type="ChEBI" id="CHEBI:58272"/>
        <dbReference type="ChEBI" id="CHEBI:62600"/>
        <dbReference type="ChEBI" id="CHEBI:76533"/>
        <dbReference type="EC" id="2.4.1.266"/>
    </reaction>
    <physiologicalReaction direction="left-to-right" evidence="10">
        <dbReference type="Rhea" id="RHEA:47245"/>
    </physiologicalReaction>
</comment>
<evidence type="ECO:0000256" key="11">
    <source>
        <dbReference type="SAM" id="MobiDB-lite"/>
    </source>
</evidence>
<evidence type="ECO:0000256" key="9">
    <source>
        <dbReference type="ARBA" id="ARBA00048689"/>
    </source>
</evidence>
<evidence type="ECO:0000256" key="7">
    <source>
        <dbReference type="ARBA" id="ARBA00039022"/>
    </source>
</evidence>
<feature type="domain" description="Glycosyltransferase 2-like" evidence="12">
    <location>
        <begin position="33"/>
        <end position="152"/>
    </location>
</feature>
<evidence type="ECO:0000256" key="3">
    <source>
        <dbReference type="ARBA" id="ARBA00006739"/>
    </source>
</evidence>
<comment type="cofactor">
    <cofactor evidence="2">
        <name>Mg(2+)</name>
        <dbReference type="ChEBI" id="CHEBI:18420"/>
    </cofactor>
</comment>
<dbReference type="EMBL" id="BAABDD010000009">
    <property type="protein sequence ID" value="GAA3744202.1"/>
    <property type="molecule type" value="Genomic_DNA"/>
</dbReference>
<dbReference type="Proteomes" id="UP001500908">
    <property type="component" value="Unassembled WGS sequence"/>
</dbReference>
<gene>
    <name evidence="13" type="ORF">GCM10022402_24850</name>
</gene>